<evidence type="ECO:0000313" key="2">
    <source>
        <dbReference type="Proteomes" id="UP000706039"/>
    </source>
</evidence>
<gene>
    <name evidence="1" type="ORF">K7G82_05185</name>
</gene>
<dbReference type="Proteomes" id="UP000706039">
    <property type="component" value="Unassembled WGS sequence"/>
</dbReference>
<proteinExistence type="predicted"/>
<reference evidence="1 2" key="1">
    <citation type="submission" date="2021-08" db="EMBL/GenBank/DDBJ databases">
        <authorList>
            <person name="Tuo L."/>
        </authorList>
    </citation>
    <scope>NUCLEOTIDE SEQUENCE [LARGE SCALE GENOMIC DNA]</scope>
    <source>
        <strain evidence="1 2">JCM 31229</strain>
    </source>
</reference>
<dbReference type="EMBL" id="JAINVV010000003">
    <property type="protein sequence ID" value="MBY8821675.1"/>
    <property type="molecule type" value="Genomic_DNA"/>
</dbReference>
<name>A0ABS7PK61_9SPHN</name>
<comment type="caution">
    <text evidence="1">The sequence shown here is derived from an EMBL/GenBank/DDBJ whole genome shotgun (WGS) entry which is preliminary data.</text>
</comment>
<accession>A0ABS7PK61</accession>
<sequence>MDMPLPDTAEALRARLTEQGVALPLEDAEAVWRDWQVILTFRDAMRADEAAAPRP</sequence>
<protein>
    <submittedName>
        <fullName evidence="1">Uncharacterized protein</fullName>
    </submittedName>
</protein>
<keyword evidence="2" id="KW-1185">Reference proteome</keyword>
<organism evidence="1 2">
    <name type="scientific">Sphingomonas colocasiae</name>
    <dbReference type="NCBI Taxonomy" id="1848973"/>
    <lineage>
        <taxon>Bacteria</taxon>
        <taxon>Pseudomonadati</taxon>
        <taxon>Pseudomonadota</taxon>
        <taxon>Alphaproteobacteria</taxon>
        <taxon>Sphingomonadales</taxon>
        <taxon>Sphingomonadaceae</taxon>
        <taxon>Sphingomonas</taxon>
    </lineage>
</organism>
<dbReference type="RefSeq" id="WP_222988771.1">
    <property type="nucleotide sequence ID" value="NZ_JAINVV010000003.1"/>
</dbReference>
<evidence type="ECO:0000313" key="1">
    <source>
        <dbReference type="EMBL" id="MBY8821675.1"/>
    </source>
</evidence>